<sequence>MSIIRTGIVATGEYSGWQIAVADDRDGSTGGYYLYLKKSDHEGFDYWFEHEAGLQAQLVDFEVEWIV</sequence>
<accession>A0ABS9I1C6</accession>
<evidence type="ECO:0000313" key="2">
    <source>
        <dbReference type="Proteomes" id="UP001162905"/>
    </source>
</evidence>
<reference evidence="1" key="1">
    <citation type="submission" date="2022-01" db="EMBL/GenBank/DDBJ databases">
        <title>Pseudomonas sp. nov. isolated from Antarctic regolith.</title>
        <authorList>
            <person name="Novakova D."/>
            <person name="Sedlar K."/>
        </authorList>
    </citation>
    <scope>NUCLEOTIDE SEQUENCE</scope>
    <source>
        <strain evidence="1">P2647</strain>
    </source>
</reference>
<comment type="caution">
    <text evidence="1">The sequence shown here is derived from an EMBL/GenBank/DDBJ whole genome shotgun (WGS) entry which is preliminary data.</text>
</comment>
<dbReference type="EMBL" id="JAKJXH010000001">
    <property type="protein sequence ID" value="MCF7540888.1"/>
    <property type="molecule type" value="Genomic_DNA"/>
</dbReference>
<protein>
    <submittedName>
        <fullName evidence="1">Uncharacterized protein</fullName>
    </submittedName>
</protein>
<organism evidence="1 2">
    <name type="scientific">Pseudomonas petrae</name>
    <dbReference type="NCBI Taxonomy" id="2912190"/>
    <lineage>
        <taxon>Bacteria</taxon>
        <taxon>Pseudomonadati</taxon>
        <taxon>Pseudomonadota</taxon>
        <taxon>Gammaproteobacteria</taxon>
        <taxon>Pseudomonadales</taxon>
        <taxon>Pseudomonadaceae</taxon>
        <taxon>Pseudomonas</taxon>
    </lineage>
</organism>
<dbReference type="RefSeq" id="WP_237250168.1">
    <property type="nucleotide sequence ID" value="NZ_JAKJXF010000003.1"/>
</dbReference>
<keyword evidence="2" id="KW-1185">Reference proteome</keyword>
<name>A0ABS9I1C6_9PSED</name>
<gene>
    <name evidence="1" type="ORF">L4G47_01455</name>
</gene>
<proteinExistence type="predicted"/>
<evidence type="ECO:0000313" key="1">
    <source>
        <dbReference type="EMBL" id="MCF7540888.1"/>
    </source>
</evidence>
<dbReference type="Proteomes" id="UP001162905">
    <property type="component" value="Unassembled WGS sequence"/>
</dbReference>